<dbReference type="InterPro" id="IPR002120">
    <property type="entry name" value="TRH_rcpt_1"/>
</dbReference>
<evidence type="ECO:0000313" key="3">
    <source>
        <dbReference type="Proteomes" id="UP001054945"/>
    </source>
</evidence>
<dbReference type="AlphaFoldDB" id="A0AAV4QMF5"/>
<dbReference type="GO" id="GO:0004997">
    <property type="term" value="F:thyrotropin-releasing hormone receptor activity"/>
    <property type="evidence" value="ECO:0007669"/>
    <property type="project" value="InterPro"/>
</dbReference>
<sequence>MSTFKNQYSLFLINGGKISICQIFSNTAFFTPSGCEDAGGRGRPVATLWFPYRFLVMYNSFATHRYMELWFLMFCKTIIFNNSAINPILYNAMSIKFRKAFKKLLSCDKLDINHAPS</sequence>
<dbReference type="GO" id="GO:0016020">
    <property type="term" value="C:membrane"/>
    <property type="evidence" value="ECO:0007669"/>
    <property type="project" value="InterPro"/>
</dbReference>
<organism evidence="2 3">
    <name type="scientific">Caerostris extrusa</name>
    <name type="common">Bark spider</name>
    <name type="synonym">Caerostris bankana</name>
    <dbReference type="NCBI Taxonomy" id="172846"/>
    <lineage>
        <taxon>Eukaryota</taxon>
        <taxon>Metazoa</taxon>
        <taxon>Ecdysozoa</taxon>
        <taxon>Arthropoda</taxon>
        <taxon>Chelicerata</taxon>
        <taxon>Arachnida</taxon>
        <taxon>Araneae</taxon>
        <taxon>Araneomorphae</taxon>
        <taxon>Entelegynae</taxon>
        <taxon>Araneoidea</taxon>
        <taxon>Araneidae</taxon>
        <taxon>Caerostris</taxon>
    </lineage>
</organism>
<keyword evidence="3" id="KW-1185">Reference proteome</keyword>
<dbReference type="Gene3D" id="1.20.1070.10">
    <property type="entry name" value="Rhodopsin 7-helix transmembrane proteins"/>
    <property type="match status" value="1"/>
</dbReference>
<comment type="caution">
    <text evidence="2">The sequence shown here is derived from an EMBL/GenBank/DDBJ whole genome shotgun (WGS) entry which is preliminary data.</text>
</comment>
<proteinExistence type="predicted"/>
<dbReference type="PANTHER" id="PTHR46061">
    <property type="entry name" value="THYROTROPIN-RELEASING HORMONE RECEPTOR"/>
    <property type="match status" value="1"/>
</dbReference>
<accession>A0AAV4QMF5</accession>
<protein>
    <submittedName>
        <fullName evidence="2">Thyroliberin receptor</fullName>
    </submittedName>
</protein>
<keyword evidence="1" id="KW-0812">Transmembrane</keyword>
<evidence type="ECO:0000256" key="1">
    <source>
        <dbReference type="SAM" id="Phobius"/>
    </source>
</evidence>
<feature type="transmembrane region" description="Helical" evidence="1">
    <location>
        <begin position="69"/>
        <end position="93"/>
    </location>
</feature>
<keyword evidence="1" id="KW-1133">Transmembrane helix</keyword>
<gene>
    <name evidence="2" type="primary">TRHR_1</name>
    <name evidence="2" type="ORF">CEXT_526311</name>
</gene>
<keyword evidence="1" id="KW-0472">Membrane</keyword>
<reference evidence="2 3" key="1">
    <citation type="submission" date="2021-06" db="EMBL/GenBank/DDBJ databases">
        <title>Caerostris extrusa draft genome.</title>
        <authorList>
            <person name="Kono N."/>
            <person name="Arakawa K."/>
        </authorList>
    </citation>
    <scope>NUCLEOTIDE SEQUENCE [LARGE SCALE GENOMIC DNA]</scope>
</reference>
<dbReference type="SUPFAM" id="SSF81321">
    <property type="entry name" value="Family A G protein-coupled receptor-like"/>
    <property type="match status" value="1"/>
</dbReference>
<dbReference type="PRINTS" id="PR01846">
    <property type="entry name" value="TRHRFAMILY"/>
</dbReference>
<keyword evidence="2" id="KW-0675">Receptor</keyword>
<dbReference type="PANTHER" id="PTHR46061:SF3">
    <property type="entry name" value="THYROTROPIN-RELEASING HORMONE RECEPTOR"/>
    <property type="match status" value="1"/>
</dbReference>
<evidence type="ECO:0000313" key="2">
    <source>
        <dbReference type="EMBL" id="GIY10858.1"/>
    </source>
</evidence>
<dbReference type="EMBL" id="BPLR01006569">
    <property type="protein sequence ID" value="GIY10858.1"/>
    <property type="molecule type" value="Genomic_DNA"/>
</dbReference>
<name>A0AAV4QMF5_CAEEX</name>
<dbReference type="Proteomes" id="UP001054945">
    <property type="component" value="Unassembled WGS sequence"/>
</dbReference>